<evidence type="ECO:0000313" key="2">
    <source>
        <dbReference type="Proteomes" id="UP000325313"/>
    </source>
</evidence>
<protein>
    <submittedName>
        <fullName evidence="1">Uncharacterized protein</fullName>
    </submittedName>
</protein>
<organism evidence="1 2">
    <name type="scientific">Puccinia graminis f. sp. tritici</name>
    <dbReference type="NCBI Taxonomy" id="56615"/>
    <lineage>
        <taxon>Eukaryota</taxon>
        <taxon>Fungi</taxon>
        <taxon>Dikarya</taxon>
        <taxon>Basidiomycota</taxon>
        <taxon>Pucciniomycotina</taxon>
        <taxon>Pucciniomycetes</taxon>
        <taxon>Pucciniales</taxon>
        <taxon>Pucciniaceae</taxon>
        <taxon>Puccinia</taxon>
    </lineage>
</organism>
<comment type="caution">
    <text evidence="1">The sequence shown here is derived from an EMBL/GenBank/DDBJ whole genome shotgun (WGS) entry which is preliminary data.</text>
</comment>
<sequence>MLNGFHLKVDLAGLNGGGPFVVINQALPSFSSQSSLIDWTTLDLVRERSGGGLPWSRVEGTLNSS</sequence>
<accession>A0A5B0S9B4</accession>
<dbReference type="AlphaFoldDB" id="A0A5B0S9B4"/>
<dbReference type="EMBL" id="VDEP01000069">
    <property type="protein sequence ID" value="KAA1134382.1"/>
    <property type="molecule type" value="Genomic_DNA"/>
</dbReference>
<reference evidence="1 2" key="1">
    <citation type="submission" date="2019-05" db="EMBL/GenBank/DDBJ databases">
        <title>Emergence of the Ug99 lineage of the wheat stem rust pathogen through somatic hybridization.</title>
        <authorList>
            <person name="Li F."/>
            <person name="Upadhyaya N.M."/>
            <person name="Sperschneider J."/>
            <person name="Matny O."/>
            <person name="Nguyen-Phuc H."/>
            <person name="Mago R."/>
            <person name="Raley C."/>
            <person name="Miller M.E."/>
            <person name="Silverstein K.A.T."/>
            <person name="Henningsen E."/>
            <person name="Hirsch C.D."/>
            <person name="Visser B."/>
            <person name="Pretorius Z.A."/>
            <person name="Steffenson B.J."/>
            <person name="Schwessinger B."/>
            <person name="Dodds P.N."/>
            <person name="Figueroa M."/>
        </authorList>
    </citation>
    <scope>NUCLEOTIDE SEQUENCE [LARGE SCALE GENOMIC DNA]</scope>
    <source>
        <strain evidence="1 2">Ug99</strain>
    </source>
</reference>
<name>A0A5B0S9B4_PUCGR</name>
<proteinExistence type="predicted"/>
<dbReference type="Proteomes" id="UP000325313">
    <property type="component" value="Unassembled WGS sequence"/>
</dbReference>
<gene>
    <name evidence="1" type="ORF">PGTUg99_036045</name>
</gene>
<evidence type="ECO:0000313" key="1">
    <source>
        <dbReference type="EMBL" id="KAA1134382.1"/>
    </source>
</evidence>